<feature type="compositionally biased region" description="Low complexity" evidence="1">
    <location>
        <begin position="121"/>
        <end position="133"/>
    </location>
</feature>
<evidence type="ECO:0000313" key="3">
    <source>
        <dbReference type="EMBL" id="QYS96659.1"/>
    </source>
</evidence>
<evidence type="ECO:0000256" key="1">
    <source>
        <dbReference type="SAM" id="MobiDB-lite"/>
    </source>
</evidence>
<dbReference type="Pfam" id="PF00644">
    <property type="entry name" value="PARP"/>
    <property type="match status" value="1"/>
</dbReference>
<dbReference type="AlphaFoldDB" id="A0A8G0PEV8"/>
<dbReference type="InterPro" id="IPR012317">
    <property type="entry name" value="Poly(ADP-ribose)pol_cat_dom"/>
</dbReference>
<organism evidence="3 4">
    <name type="scientific">Trichoderma simmonsii</name>
    <dbReference type="NCBI Taxonomy" id="1491479"/>
    <lineage>
        <taxon>Eukaryota</taxon>
        <taxon>Fungi</taxon>
        <taxon>Dikarya</taxon>
        <taxon>Ascomycota</taxon>
        <taxon>Pezizomycotina</taxon>
        <taxon>Sordariomycetes</taxon>
        <taxon>Hypocreomycetidae</taxon>
        <taxon>Hypocreales</taxon>
        <taxon>Hypocreaceae</taxon>
        <taxon>Trichoderma</taxon>
    </lineage>
</organism>
<accession>A0A8G0PEV8</accession>
<dbReference type="GO" id="GO:0003950">
    <property type="term" value="F:NAD+ poly-ADP-ribosyltransferase activity"/>
    <property type="evidence" value="ECO:0007669"/>
    <property type="project" value="InterPro"/>
</dbReference>
<dbReference type="Proteomes" id="UP000826661">
    <property type="component" value="Chromosome II"/>
</dbReference>
<protein>
    <submittedName>
        <fullName evidence="3">PARP catalytic domain-containing protein</fullName>
    </submittedName>
</protein>
<evidence type="ECO:0000259" key="2">
    <source>
        <dbReference type="Pfam" id="PF00644"/>
    </source>
</evidence>
<reference evidence="3 4" key="1">
    <citation type="journal article" date="2021" name="BMC Genomics">
        <title>Telomere-to-telomere genome assembly of asparaginase-producing Trichoderma simmonsii.</title>
        <authorList>
            <person name="Chung D."/>
            <person name="Kwon Y.M."/>
            <person name="Yang Y."/>
        </authorList>
    </citation>
    <scope>NUCLEOTIDE SEQUENCE [LARGE SCALE GENOMIC DNA]</scope>
    <source>
        <strain evidence="3 4">GH-Sj1</strain>
    </source>
</reference>
<dbReference type="EMBL" id="CP075865">
    <property type="protein sequence ID" value="QYS96659.1"/>
    <property type="molecule type" value="Genomic_DNA"/>
</dbReference>
<proteinExistence type="predicted"/>
<name>A0A8G0PEV8_9HYPO</name>
<keyword evidence="4" id="KW-1185">Reference proteome</keyword>
<evidence type="ECO:0000313" key="4">
    <source>
        <dbReference type="Proteomes" id="UP000826661"/>
    </source>
</evidence>
<sequence length="532" mass="60406">MALTLNLIDNHLPPSVLAWSQDTSEDLNEQTFHFQFPNFTFQFCLSIDHKTFLSSRILDTNSSIPRRILDPLRQHVRSIFLTLYNEDDDSSHIREEHLQIAILQALEHLSEYREETGHQATNPNPKSTTTPTKGWSASEISSWDDIISNPFGLDVSTVRDTASFLLGMTPEQIAQQIPSAWRIIHFENIMREDLLKRFRRYQDHLRAFLPEQPGLRKKLPPHSSLDGRYRTTLSIDTVVEDMVKPRLTFHGTSLRSVRSIIRNGFLLPGKVADGKRIESPRSGIAFDRGIYSSQSAAYAMSYASGQREQTPLGMLPSMRLFVCATVMGRTYCSKSYNKISKEDKTLGSVHGPLVSGFDSHFDGGYEYIIHEERAMLPCFVIHLDLGSEEALKSIKAAQLNPASIQETPTISRASRLHQEYDDSPGDRKRKQLALKAAAMKWFPYGFGTATGTSFVIEDIGATSDDSETYGDWQEDKHAFEPSDEQSVGWGNRSSGWDEEEGYLQKGLFLDEYQKDREIRVERGNKAERRVDL</sequence>
<feature type="domain" description="PARP catalytic" evidence="2">
    <location>
        <begin position="184"/>
        <end position="348"/>
    </location>
</feature>
<dbReference type="SUPFAM" id="SSF56399">
    <property type="entry name" value="ADP-ribosylation"/>
    <property type="match status" value="1"/>
</dbReference>
<dbReference type="Gene3D" id="3.90.228.10">
    <property type="match status" value="1"/>
</dbReference>
<gene>
    <name evidence="3" type="ORF">H0G86_003898</name>
</gene>
<feature type="region of interest" description="Disordered" evidence="1">
    <location>
        <begin position="113"/>
        <end position="134"/>
    </location>
</feature>